<dbReference type="Pfam" id="PF13635">
    <property type="entry name" value="DUF4143"/>
    <property type="match status" value="1"/>
</dbReference>
<dbReference type="Proteomes" id="UP000182753">
    <property type="component" value="Unassembled WGS sequence"/>
</dbReference>
<dbReference type="GO" id="GO:0003677">
    <property type="term" value="F:DNA binding"/>
    <property type="evidence" value="ECO:0007669"/>
    <property type="project" value="UniProtKB-KW"/>
</dbReference>
<dbReference type="SMART" id="SM00382">
    <property type="entry name" value="AAA"/>
    <property type="match status" value="1"/>
</dbReference>
<evidence type="ECO:0000259" key="2">
    <source>
        <dbReference type="SMART" id="SM00382"/>
    </source>
</evidence>
<organism evidence="3 4">
    <name type="scientific">Candidatus Berkelbacteria bacterium CG1_02_42_45</name>
    <dbReference type="NCBI Taxonomy" id="1805036"/>
    <lineage>
        <taxon>Bacteria</taxon>
        <taxon>Candidatus Berkelbacteria</taxon>
    </lineage>
</organism>
<accession>A0A1J4RNY5</accession>
<dbReference type="InterPro" id="IPR025420">
    <property type="entry name" value="DUF4143"/>
</dbReference>
<reference evidence="3 4" key="1">
    <citation type="journal article" date="2016" name="Environ. Microbiol.">
        <title>Genomic resolution of a cold subsurface aquifer community provides metabolic insights for novel microbes adapted to high CO concentrations.</title>
        <authorList>
            <person name="Probst A.J."/>
            <person name="Castelle C.J."/>
            <person name="Singh A."/>
            <person name="Brown C.T."/>
            <person name="Anantharaman K."/>
            <person name="Sharon I."/>
            <person name="Hug L.A."/>
            <person name="Burstein D."/>
            <person name="Emerson J.B."/>
            <person name="Thomas B.C."/>
            <person name="Banfield J.F."/>
        </authorList>
    </citation>
    <scope>NUCLEOTIDE SEQUENCE [LARGE SCALE GENOMIC DNA]</scope>
    <source>
        <strain evidence="3">CG1_02_42_45</strain>
    </source>
</reference>
<dbReference type="EMBL" id="MNUJ01000050">
    <property type="protein sequence ID" value="OIN89099.1"/>
    <property type="molecule type" value="Genomic_DNA"/>
</dbReference>
<dbReference type="InterPro" id="IPR027417">
    <property type="entry name" value="P-loop_NTPase"/>
</dbReference>
<proteinExistence type="predicted"/>
<sequence length="381" mass="43948">MEKSTRIPRIYDNLGKYLKKNKVLVIYGPRRVGKTTLLKNFLEKYKGKYRLDSGDDIEVQNILGSSRFSIILEYARNKNINLLVIDEAQKIKGVGQGLKIIVDQVEGIMVIATGSSSFDLVNQVGEPLTGRKTTLTLYPISQKELKDYFGVFDLKQKLPEFLILGSYPTIITAKTKEEKKRLLLELTNSYLLKDILALDNIKGSVFIISLLKLLAFQIGSEVSLNELATQLGVDAKTVARYLDLLEKTFVITKLGGYSGNLRKEVVKKYKYYFLDNGVRNAVISQFNNLEDRNDIGQLWENFIVIERLKKLSYDNIYGNRYFWRTYDQKEIDLVEERDGKLFGYEIRWGLKKVKNPDEFLKTYKNTSFKVVNPDNYLDFIV</sequence>
<dbReference type="SUPFAM" id="SSF46785">
    <property type="entry name" value="Winged helix' DNA-binding domain"/>
    <property type="match status" value="1"/>
</dbReference>
<feature type="domain" description="AAA+ ATPase" evidence="2">
    <location>
        <begin position="20"/>
        <end position="202"/>
    </location>
</feature>
<evidence type="ECO:0000313" key="4">
    <source>
        <dbReference type="Proteomes" id="UP000182753"/>
    </source>
</evidence>
<dbReference type="InterPro" id="IPR041682">
    <property type="entry name" value="AAA_14"/>
</dbReference>
<dbReference type="Pfam" id="PF13173">
    <property type="entry name" value="AAA_14"/>
    <property type="match status" value="1"/>
</dbReference>
<dbReference type="PANTHER" id="PTHR43566:SF1">
    <property type="entry name" value="AAA+ ATPASE DOMAIN-CONTAINING PROTEIN"/>
    <property type="match status" value="1"/>
</dbReference>
<dbReference type="Gene3D" id="3.40.50.300">
    <property type="entry name" value="P-loop containing nucleotide triphosphate hydrolases"/>
    <property type="match status" value="1"/>
</dbReference>
<evidence type="ECO:0000313" key="3">
    <source>
        <dbReference type="EMBL" id="OIN89099.1"/>
    </source>
</evidence>
<keyword evidence="1" id="KW-0238">DNA-binding</keyword>
<dbReference type="PANTHER" id="PTHR43566">
    <property type="entry name" value="CONSERVED PROTEIN"/>
    <property type="match status" value="1"/>
</dbReference>
<dbReference type="InterPro" id="IPR036390">
    <property type="entry name" value="WH_DNA-bd_sf"/>
</dbReference>
<comment type="caution">
    <text evidence="3">The sequence shown here is derived from an EMBL/GenBank/DDBJ whole genome shotgun (WGS) entry which is preliminary data.</text>
</comment>
<gene>
    <name evidence="3" type="ORF">AUJ40_02445</name>
</gene>
<protein>
    <recommendedName>
        <fullName evidence="2">AAA+ ATPase domain-containing protein</fullName>
    </recommendedName>
</protein>
<dbReference type="InterPro" id="IPR003593">
    <property type="entry name" value="AAA+_ATPase"/>
</dbReference>
<evidence type="ECO:0000256" key="1">
    <source>
        <dbReference type="ARBA" id="ARBA00023125"/>
    </source>
</evidence>
<dbReference type="SUPFAM" id="SSF52540">
    <property type="entry name" value="P-loop containing nucleoside triphosphate hydrolases"/>
    <property type="match status" value="1"/>
</dbReference>
<dbReference type="AlphaFoldDB" id="A0A1J4RNY5"/>
<name>A0A1J4RNY5_9BACT</name>